<accession>A0ACC0BFD9</accession>
<reference evidence="2" key="1">
    <citation type="journal article" date="2023" name="Nat. Plants">
        <title>Single-cell RNA sequencing provides a high-resolution roadmap for understanding the multicellular compartmentation of specialized metabolism.</title>
        <authorList>
            <person name="Sun S."/>
            <person name="Shen X."/>
            <person name="Li Y."/>
            <person name="Li Y."/>
            <person name="Wang S."/>
            <person name="Li R."/>
            <person name="Zhang H."/>
            <person name="Shen G."/>
            <person name="Guo B."/>
            <person name="Wei J."/>
            <person name="Xu J."/>
            <person name="St-Pierre B."/>
            <person name="Chen S."/>
            <person name="Sun C."/>
        </authorList>
    </citation>
    <scope>NUCLEOTIDE SEQUENCE [LARGE SCALE GENOMIC DNA]</scope>
</reference>
<dbReference type="EMBL" id="CM044703">
    <property type="protein sequence ID" value="KAI5671362.1"/>
    <property type="molecule type" value="Genomic_DNA"/>
</dbReference>
<evidence type="ECO:0000313" key="2">
    <source>
        <dbReference type="Proteomes" id="UP001060085"/>
    </source>
</evidence>
<keyword evidence="2" id="KW-1185">Reference proteome</keyword>
<sequence>MEKSWNFYGEETVNKASAFTIRTILNTLNDNLNKDEHRTAIPLAHGDPSGFPTFRTSNVAEDALIDAIKSGKYNSYGPSVGFIEARRSIAEYISGDQPFEISADDVYITVGARHAIDVILTVLARPGGNILFPKPGYPFYEARATFSHLEFRHFNLLPKQGWEVDLNHIETLADDKTVAIVITNPGNPCGNVYSREHLQKIAETAKRLGFLVIADEAYAHLAFGKNPFVPMQVFGSIAPVITVGSLSKRWMVPGWRFGWLVTCDPNGILKKLGVVDSIKSCLDITCDAPTFIQGAVPKILKEIPDDFYSKTVNLLKEAADVCFERLTEIPCITCPYKPEGSMFTMVKLNPSLLEGIDDDLHFCLKLAREESVIVLPGVTMGLKNWLRVTFAVKLATLEDGLARIQSFCSRHAKS</sequence>
<comment type="caution">
    <text evidence="1">The sequence shown here is derived from an EMBL/GenBank/DDBJ whole genome shotgun (WGS) entry which is preliminary data.</text>
</comment>
<gene>
    <name evidence="1" type="ORF">M9H77_11726</name>
</gene>
<organism evidence="1 2">
    <name type="scientific">Catharanthus roseus</name>
    <name type="common">Madagascar periwinkle</name>
    <name type="synonym">Vinca rosea</name>
    <dbReference type="NCBI Taxonomy" id="4058"/>
    <lineage>
        <taxon>Eukaryota</taxon>
        <taxon>Viridiplantae</taxon>
        <taxon>Streptophyta</taxon>
        <taxon>Embryophyta</taxon>
        <taxon>Tracheophyta</taxon>
        <taxon>Spermatophyta</taxon>
        <taxon>Magnoliopsida</taxon>
        <taxon>eudicotyledons</taxon>
        <taxon>Gunneridae</taxon>
        <taxon>Pentapetalae</taxon>
        <taxon>asterids</taxon>
        <taxon>lamiids</taxon>
        <taxon>Gentianales</taxon>
        <taxon>Apocynaceae</taxon>
        <taxon>Rauvolfioideae</taxon>
        <taxon>Vinceae</taxon>
        <taxon>Catharanthinae</taxon>
        <taxon>Catharanthus</taxon>
    </lineage>
</organism>
<name>A0ACC0BFD9_CATRO</name>
<protein>
    <submittedName>
        <fullName evidence="1">Uncharacterized protein</fullName>
    </submittedName>
</protein>
<proteinExistence type="predicted"/>
<dbReference type="Proteomes" id="UP001060085">
    <property type="component" value="Linkage Group LG03"/>
</dbReference>
<evidence type="ECO:0000313" key="1">
    <source>
        <dbReference type="EMBL" id="KAI5671362.1"/>
    </source>
</evidence>